<dbReference type="GO" id="GO:0016020">
    <property type="term" value="C:membrane"/>
    <property type="evidence" value="ECO:0007669"/>
    <property type="project" value="UniProtKB-SubCell"/>
</dbReference>
<name>A0A9K3KB33_9STRA</name>
<evidence type="ECO:0000256" key="1">
    <source>
        <dbReference type="ARBA" id="ARBA00004141"/>
    </source>
</evidence>
<feature type="transmembrane region" description="Helical" evidence="10">
    <location>
        <begin position="525"/>
        <end position="544"/>
    </location>
</feature>
<feature type="transmembrane region" description="Helical" evidence="10">
    <location>
        <begin position="564"/>
        <end position="584"/>
    </location>
</feature>
<feature type="transmembrane region" description="Helical" evidence="10">
    <location>
        <begin position="635"/>
        <end position="657"/>
    </location>
</feature>
<evidence type="ECO:0000313" key="12">
    <source>
        <dbReference type="Proteomes" id="UP000693970"/>
    </source>
</evidence>
<dbReference type="AlphaFoldDB" id="A0A9K3KB33"/>
<dbReference type="GO" id="GO:0012505">
    <property type="term" value="C:endomembrane system"/>
    <property type="evidence" value="ECO:0007669"/>
    <property type="project" value="UniProtKB-SubCell"/>
</dbReference>
<proteinExistence type="inferred from homology"/>
<dbReference type="Proteomes" id="UP000693970">
    <property type="component" value="Unassembled WGS sequence"/>
</dbReference>
<feature type="compositionally biased region" description="Low complexity" evidence="9">
    <location>
        <begin position="223"/>
        <end position="233"/>
    </location>
</feature>
<evidence type="ECO:0000256" key="4">
    <source>
        <dbReference type="ARBA" id="ARBA00022692"/>
    </source>
</evidence>
<evidence type="ECO:0000256" key="3">
    <source>
        <dbReference type="ARBA" id="ARBA00022448"/>
    </source>
</evidence>
<evidence type="ECO:0000256" key="6">
    <source>
        <dbReference type="ARBA" id="ARBA00023136"/>
    </source>
</evidence>
<evidence type="ECO:0000256" key="5">
    <source>
        <dbReference type="ARBA" id="ARBA00022989"/>
    </source>
</evidence>
<dbReference type="Pfam" id="PF03547">
    <property type="entry name" value="Mem_trans"/>
    <property type="match status" value="1"/>
</dbReference>
<reference evidence="11" key="2">
    <citation type="submission" date="2021-04" db="EMBL/GenBank/DDBJ databases">
        <authorList>
            <person name="Podell S."/>
        </authorList>
    </citation>
    <scope>NUCLEOTIDE SEQUENCE</scope>
    <source>
        <strain evidence="11">Hildebrandi</strain>
    </source>
</reference>
<dbReference type="PANTHER" id="PTHR31651">
    <property type="match status" value="1"/>
</dbReference>
<feature type="transmembrane region" description="Helical" evidence="10">
    <location>
        <begin position="174"/>
        <end position="193"/>
    </location>
</feature>
<gene>
    <name evidence="11" type="ORF">IV203_023749</name>
</gene>
<dbReference type="GO" id="GO:0055085">
    <property type="term" value="P:transmembrane transport"/>
    <property type="evidence" value="ECO:0007669"/>
    <property type="project" value="InterPro"/>
</dbReference>
<evidence type="ECO:0000256" key="2">
    <source>
        <dbReference type="ARBA" id="ARBA00004308"/>
    </source>
</evidence>
<feature type="transmembrane region" description="Helical" evidence="10">
    <location>
        <begin position="133"/>
        <end position="154"/>
    </location>
</feature>
<dbReference type="EMBL" id="JAGRRH010000027">
    <property type="protein sequence ID" value="KAG7340206.1"/>
    <property type="molecule type" value="Genomic_DNA"/>
</dbReference>
<feature type="compositionally biased region" description="Low complexity" evidence="9">
    <location>
        <begin position="491"/>
        <end position="501"/>
    </location>
</feature>
<feature type="compositionally biased region" description="Basic residues" evidence="9">
    <location>
        <begin position="207"/>
        <end position="218"/>
    </location>
</feature>
<dbReference type="PANTHER" id="PTHR31651:SF33">
    <property type="entry name" value="PROTEIN PIN-LIKES 1"/>
    <property type="match status" value="1"/>
</dbReference>
<evidence type="ECO:0000256" key="7">
    <source>
        <dbReference type="ARBA" id="ARBA00025100"/>
    </source>
</evidence>
<sequence length="703" mass="76737">MSLSNTPLTLSMSPQPSLFSEILTTLVASVRSVGTACTLASVGIYLHQKGFVVGQGKRTLALISQQVTIPLLFFTKILYCNQDWSTEKCPNVTDSLKDVWILLLWPLYVCGMGILVGHVCAIITKVPSHQRSAILVAVAFGNTTGLPITLLQVIHSNFPSNTDMGRIDPTLFLSVYLLLYPVLQWGIGGWLLAAETEEEEKDTNNNKMKKKKKRKQKIDHHPSSSSPTTTDAASSTLVQVLRCRGQQAVESLEHSTLAHNVLNHRTTSKYRLDHRGLDNLDASLYMSVQEHLNRYGQPVMYNNNNNNNNNNTTEEEQEDTWKNMSSTPPTIGMTLSEHNSPIPPIDGNMTITTATSNTPPGTTMVSLRHVESNTSIGMDLSNNTASGGDLETASHCKTVIHTTATDTKSKATSTIVSSSYNPFATAKVSTGTLHTLVEDEKTNDSQHNNSGANGCSYGNRNNDYDAIPPVGETTHLLSMDSMNNNKDDNCSQSSSSSTTGTVSYEDERLWDTFLKVAQRCFQPPVIGALLGLFVASFESLRGIFVDVVDRTGDAPLEWFFDGLYAVGQAAVPINMIILGCNLSASYMLNDKDHQDKFFSKQASLAVVIGKMVVLPVIGYVSVYLLQFVYPISTEIAGSFYLVMLVVFLCPTANNVMVMVELSGNGSKEGMARIISYQYMVAPVILSLTVTVSVLMATTISDDN</sequence>
<comment type="subcellular location">
    <subcellularLocation>
        <location evidence="2">Endomembrane system</location>
    </subcellularLocation>
    <subcellularLocation>
        <location evidence="1">Membrane</location>
        <topology evidence="1">Multi-pass membrane protein</topology>
    </subcellularLocation>
</comment>
<feature type="transmembrane region" description="Helical" evidence="10">
    <location>
        <begin position="678"/>
        <end position="699"/>
    </location>
</feature>
<dbReference type="InterPro" id="IPR004776">
    <property type="entry name" value="Mem_transp_PIN-like"/>
</dbReference>
<comment type="caution">
    <text evidence="11">The sequence shown here is derived from an EMBL/GenBank/DDBJ whole genome shotgun (WGS) entry which is preliminary data.</text>
</comment>
<feature type="region of interest" description="Disordered" evidence="9">
    <location>
        <begin position="198"/>
        <end position="233"/>
    </location>
</feature>
<evidence type="ECO:0000256" key="9">
    <source>
        <dbReference type="SAM" id="MobiDB-lite"/>
    </source>
</evidence>
<protein>
    <submittedName>
        <fullName evidence="11">Membrane transport protein</fullName>
    </submittedName>
</protein>
<feature type="transmembrane region" description="Helical" evidence="10">
    <location>
        <begin position="604"/>
        <end position="629"/>
    </location>
</feature>
<feature type="region of interest" description="Disordered" evidence="9">
    <location>
        <begin position="480"/>
        <end position="501"/>
    </location>
</feature>
<feature type="transmembrane region" description="Helical" evidence="10">
    <location>
        <begin position="99"/>
        <end position="121"/>
    </location>
</feature>
<accession>A0A9K3KB33</accession>
<keyword evidence="3" id="KW-0813">Transport</keyword>
<keyword evidence="6 10" id="KW-0472">Membrane</keyword>
<organism evidence="11 12">
    <name type="scientific">Nitzschia inconspicua</name>
    <dbReference type="NCBI Taxonomy" id="303405"/>
    <lineage>
        <taxon>Eukaryota</taxon>
        <taxon>Sar</taxon>
        <taxon>Stramenopiles</taxon>
        <taxon>Ochrophyta</taxon>
        <taxon>Bacillariophyta</taxon>
        <taxon>Bacillariophyceae</taxon>
        <taxon>Bacillariophycidae</taxon>
        <taxon>Bacillariales</taxon>
        <taxon>Bacillariaceae</taxon>
        <taxon>Nitzschia</taxon>
    </lineage>
</organism>
<evidence type="ECO:0000256" key="8">
    <source>
        <dbReference type="ARBA" id="ARBA00025752"/>
    </source>
</evidence>
<reference evidence="11" key="1">
    <citation type="journal article" date="2021" name="Sci. Rep.">
        <title>Diploid genomic architecture of Nitzschia inconspicua, an elite biomass production diatom.</title>
        <authorList>
            <person name="Oliver A."/>
            <person name="Podell S."/>
            <person name="Pinowska A."/>
            <person name="Traller J.C."/>
            <person name="Smith S.R."/>
            <person name="McClure R."/>
            <person name="Beliaev A."/>
            <person name="Bohutskyi P."/>
            <person name="Hill E.A."/>
            <person name="Rabines A."/>
            <person name="Zheng H."/>
            <person name="Allen L.Z."/>
            <person name="Kuo A."/>
            <person name="Grigoriev I.V."/>
            <person name="Allen A.E."/>
            <person name="Hazlebeck D."/>
            <person name="Allen E.E."/>
        </authorList>
    </citation>
    <scope>NUCLEOTIDE SEQUENCE</scope>
    <source>
        <strain evidence="11">Hildebrandi</strain>
    </source>
</reference>
<keyword evidence="5 10" id="KW-1133">Transmembrane helix</keyword>
<dbReference type="InterPro" id="IPR045033">
    <property type="entry name" value="PILS1/3/4/5/7"/>
</dbReference>
<keyword evidence="4 10" id="KW-0812">Transmembrane</keyword>
<keyword evidence="12" id="KW-1185">Reference proteome</keyword>
<comment type="similarity">
    <text evidence="8">Belongs to the auxin efflux carrier (TC 2.A.69.2) family.</text>
</comment>
<evidence type="ECO:0000313" key="11">
    <source>
        <dbReference type="EMBL" id="KAG7340206.1"/>
    </source>
</evidence>
<comment type="function">
    <text evidence="7">Involved in cellular auxin homeostasis by regulating auxin metabolism. Regulates intracellular auxin accumulation at the endoplasmic reticulum and thus auxin availability for nuclear auxin signaling.</text>
</comment>
<dbReference type="OrthoDB" id="191139at2759"/>
<evidence type="ECO:0000256" key="10">
    <source>
        <dbReference type="SAM" id="Phobius"/>
    </source>
</evidence>